<feature type="region of interest" description="Disordered" evidence="1">
    <location>
        <begin position="1"/>
        <end position="32"/>
    </location>
</feature>
<evidence type="ECO:0000313" key="2">
    <source>
        <dbReference type="EMBL" id="GLB41381.1"/>
    </source>
</evidence>
<dbReference type="AlphaFoldDB" id="A0A9P3USN6"/>
<keyword evidence="3" id="KW-1185">Reference proteome</keyword>
<protein>
    <submittedName>
        <fullName evidence="2">Uncharacterized protein</fullName>
    </submittedName>
</protein>
<dbReference type="EMBL" id="BRPK01000009">
    <property type="protein sequence ID" value="GLB41381.1"/>
    <property type="molecule type" value="Genomic_DNA"/>
</dbReference>
<sequence>MIRSGSLLRERRRPSTDYTLAPSTRREQPGRLFAEGRSREAWQWYGIAVIGSSGRPSDFDSGCSKIRVATRCIGHRTPQEECSACLALQRRTGRHTRSRPPSIRQHGV</sequence>
<proteinExistence type="predicted"/>
<evidence type="ECO:0000313" key="3">
    <source>
        <dbReference type="Proteomes" id="UP001063166"/>
    </source>
</evidence>
<comment type="caution">
    <text evidence="2">The sequence shown here is derived from an EMBL/GenBank/DDBJ whole genome shotgun (WGS) entry which is preliminary data.</text>
</comment>
<evidence type="ECO:0000256" key="1">
    <source>
        <dbReference type="SAM" id="MobiDB-lite"/>
    </source>
</evidence>
<name>A0A9P3USN6_LYOSH</name>
<organism evidence="2 3">
    <name type="scientific">Lyophyllum shimeji</name>
    <name type="common">Hon-shimeji</name>
    <name type="synonym">Tricholoma shimeji</name>
    <dbReference type="NCBI Taxonomy" id="47721"/>
    <lineage>
        <taxon>Eukaryota</taxon>
        <taxon>Fungi</taxon>
        <taxon>Dikarya</taxon>
        <taxon>Basidiomycota</taxon>
        <taxon>Agaricomycotina</taxon>
        <taxon>Agaricomycetes</taxon>
        <taxon>Agaricomycetidae</taxon>
        <taxon>Agaricales</taxon>
        <taxon>Tricholomatineae</taxon>
        <taxon>Lyophyllaceae</taxon>
        <taxon>Lyophyllum</taxon>
    </lineage>
</organism>
<accession>A0A9P3USN6</accession>
<gene>
    <name evidence="2" type="ORF">LshimejAT787_0905960</name>
</gene>
<reference evidence="2" key="1">
    <citation type="submission" date="2022-07" db="EMBL/GenBank/DDBJ databases">
        <title>The genome of Lyophyllum shimeji provides insight into the initial evolution of ectomycorrhizal fungal genome.</title>
        <authorList>
            <person name="Kobayashi Y."/>
            <person name="Shibata T."/>
            <person name="Hirakawa H."/>
            <person name="Shigenobu S."/>
            <person name="Nishiyama T."/>
            <person name="Yamada A."/>
            <person name="Hasebe M."/>
            <person name="Kawaguchi M."/>
        </authorList>
    </citation>
    <scope>NUCLEOTIDE SEQUENCE</scope>
    <source>
        <strain evidence="2">AT787</strain>
    </source>
</reference>
<dbReference type="Proteomes" id="UP001063166">
    <property type="component" value="Unassembled WGS sequence"/>
</dbReference>